<keyword evidence="1" id="KW-0812">Transmembrane</keyword>
<keyword evidence="3" id="KW-0808">Transferase</keyword>
<feature type="transmembrane region" description="Helical" evidence="1">
    <location>
        <begin position="133"/>
        <end position="150"/>
    </location>
</feature>
<evidence type="ECO:0000259" key="2">
    <source>
        <dbReference type="Pfam" id="PF01757"/>
    </source>
</evidence>
<dbReference type="Proteomes" id="UP000272778">
    <property type="component" value="Unassembled WGS sequence"/>
</dbReference>
<reference evidence="3 4" key="1">
    <citation type="submission" date="2018-11" db="EMBL/GenBank/DDBJ databases">
        <title>Paraburkholderia sp. DHOA04, isolated from soil.</title>
        <authorList>
            <person name="Gao Z.-H."/>
            <person name="Qiu L.-H."/>
            <person name="Fu J.-C."/>
        </authorList>
    </citation>
    <scope>NUCLEOTIDE SEQUENCE [LARGE SCALE GENOMIC DNA]</scope>
    <source>
        <strain evidence="3 4">DHOA04</strain>
    </source>
</reference>
<feature type="transmembrane region" description="Helical" evidence="1">
    <location>
        <begin position="99"/>
        <end position="121"/>
    </location>
</feature>
<dbReference type="EMBL" id="RQIS01000019">
    <property type="protein sequence ID" value="RQH02190.1"/>
    <property type="molecule type" value="Genomic_DNA"/>
</dbReference>
<comment type="caution">
    <text evidence="3">The sequence shown here is derived from an EMBL/GenBank/DDBJ whole genome shotgun (WGS) entry which is preliminary data.</text>
</comment>
<accession>A0A3N6PLA4</accession>
<name>A0A3N6PLA4_9BURK</name>
<keyword evidence="4" id="KW-1185">Reference proteome</keyword>
<gene>
    <name evidence="3" type="ORF">D1Y85_22165</name>
</gene>
<proteinExistence type="predicted"/>
<feature type="transmembrane region" description="Helical" evidence="1">
    <location>
        <begin position="44"/>
        <end position="69"/>
    </location>
</feature>
<dbReference type="GO" id="GO:0016747">
    <property type="term" value="F:acyltransferase activity, transferring groups other than amino-acyl groups"/>
    <property type="evidence" value="ECO:0007669"/>
    <property type="project" value="InterPro"/>
</dbReference>
<evidence type="ECO:0000313" key="3">
    <source>
        <dbReference type="EMBL" id="RQH02190.1"/>
    </source>
</evidence>
<keyword evidence="3" id="KW-0012">Acyltransferase</keyword>
<dbReference type="PANTHER" id="PTHR23028:SF53">
    <property type="entry name" value="ACYL_TRANSF_3 DOMAIN-CONTAINING PROTEIN"/>
    <property type="match status" value="1"/>
</dbReference>
<feature type="transmembrane region" description="Helical" evidence="1">
    <location>
        <begin position="271"/>
        <end position="290"/>
    </location>
</feature>
<feature type="transmembrane region" description="Helical" evidence="1">
    <location>
        <begin position="230"/>
        <end position="251"/>
    </location>
</feature>
<dbReference type="PANTHER" id="PTHR23028">
    <property type="entry name" value="ACETYLTRANSFERASE"/>
    <property type="match status" value="1"/>
</dbReference>
<evidence type="ECO:0000256" key="1">
    <source>
        <dbReference type="SAM" id="Phobius"/>
    </source>
</evidence>
<feature type="transmembrane region" description="Helical" evidence="1">
    <location>
        <begin position="184"/>
        <end position="201"/>
    </location>
</feature>
<organism evidence="3 4">
    <name type="scientific">Paraburkholderia dinghuensis</name>
    <dbReference type="NCBI Taxonomy" id="2305225"/>
    <lineage>
        <taxon>Bacteria</taxon>
        <taxon>Pseudomonadati</taxon>
        <taxon>Pseudomonadota</taxon>
        <taxon>Betaproteobacteria</taxon>
        <taxon>Burkholderiales</taxon>
        <taxon>Burkholderiaceae</taxon>
        <taxon>Paraburkholderia</taxon>
    </lineage>
</organism>
<feature type="domain" description="Acyltransferase 3" evidence="2">
    <location>
        <begin position="42"/>
        <end position="348"/>
    </location>
</feature>
<keyword evidence="1" id="KW-0472">Membrane</keyword>
<feature type="transmembrane region" description="Helical" evidence="1">
    <location>
        <begin position="333"/>
        <end position="354"/>
    </location>
</feature>
<dbReference type="InterPro" id="IPR050879">
    <property type="entry name" value="Acyltransferase_3"/>
</dbReference>
<dbReference type="OrthoDB" id="9814807at2"/>
<evidence type="ECO:0000313" key="4">
    <source>
        <dbReference type="Proteomes" id="UP000272778"/>
    </source>
</evidence>
<feature type="transmembrane region" description="Helical" evidence="1">
    <location>
        <begin position="302"/>
        <end position="321"/>
    </location>
</feature>
<dbReference type="AlphaFoldDB" id="A0A3N6PLA4"/>
<dbReference type="InterPro" id="IPR002656">
    <property type="entry name" value="Acyl_transf_3_dom"/>
</dbReference>
<sequence length="388" mass="42331">MRTCARKSNGNGASNPLARPRRRLEPQAGSIDQESSMAPGAFRFLLASIVVVFHYTSFGIGHTPVYLFFALSGYWVDVMWQHKYAATRDPYTTFVVSRAWRLAPVFLLCSLLALAIVDVLPRFVPPRVPVTPLDLRALVASFLIFGYNTAGGAPLVPAWSLDIEMEFYLVAPLIIVLMQHKPRVALIACAGVSAVSFALFYDRAFTSYLPWFVAGMLAARYPVLRPSRAVALGSAALTLAVIGVFAAAPALRPVLFGGAHRSAAYLAWNPPFNIALAAIALPFAIGSLSLRSNTFDRLLSDASYSLYLVHWLPLLFISHYVSQIAILPHATRALVTAPLILLAYAAAFGLTLCVDRPCGRVRERFVELRRTKHAAAPGYEIAAESPGR</sequence>
<keyword evidence="1" id="KW-1133">Transmembrane helix</keyword>
<dbReference type="GO" id="GO:0009103">
    <property type="term" value="P:lipopolysaccharide biosynthetic process"/>
    <property type="evidence" value="ECO:0007669"/>
    <property type="project" value="TreeGrafter"/>
</dbReference>
<dbReference type="GO" id="GO:0016020">
    <property type="term" value="C:membrane"/>
    <property type="evidence" value="ECO:0007669"/>
    <property type="project" value="TreeGrafter"/>
</dbReference>
<protein>
    <submittedName>
        <fullName evidence="3">Acyltransferase</fullName>
    </submittedName>
</protein>
<dbReference type="Pfam" id="PF01757">
    <property type="entry name" value="Acyl_transf_3"/>
    <property type="match status" value="1"/>
</dbReference>